<feature type="domain" description="Peptidase M13 N-terminal" evidence="4">
    <location>
        <begin position="462"/>
        <end position="834"/>
    </location>
</feature>
<dbReference type="GO" id="GO:0005886">
    <property type="term" value="C:plasma membrane"/>
    <property type="evidence" value="ECO:0007669"/>
    <property type="project" value="TreeGrafter"/>
</dbReference>
<dbReference type="InterPro" id="IPR042089">
    <property type="entry name" value="Peptidase_M13_dom_2"/>
</dbReference>
<dbReference type="EMBL" id="JABSTU010000001">
    <property type="protein sequence ID" value="KAH8040407.1"/>
    <property type="molecule type" value="Genomic_DNA"/>
</dbReference>
<name>A0A9J6F1L7_RHIMP</name>
<comment type="similarity">
    <text evidence="1">Belongs to the peptidase M13 family.</text>
</comment>
<evidence type="ECO:0000256" key="1">
    <source>
        <dbReference type="ARBA" id="ARBA00007357"/>
    </source>
</evidence>
<feature type="region of interest" description="Disordered" evidence="2">
    <location>
        <begin position="1"/>
        <end position="125"/>
    </location>
</feature>
<feature type="compositionally biased region" description="Basic residues" evidence="2">
    <location>
        <begin position="300"/>
        <end position="313"/>
    </location>
</feature>
<proteinExistence type="inferred from homology"/>
<dbReference type="Gene3D" id="3.40.390.10">
    <property type="entry name" value="Collagenase (Catalytic Domain)"/>
    <property type="match status" value="1"/>
</dbReference>
<sequence length="1076" mass="117497">MEQKARPKGGNGKAEPGSRKPDVEASRGQLGSGAPQNKEVNRSFPKPTEENVSAAMKSSVGENAGSLASGSSTTPESRTQAMPQRKSEGPSGSEPSSFSTEPGTSNGQTSANGKNAAAAPSADKVRINTVKEKQLEFKSAARVGDNLGIRGECSGPAQPRKVPRQDAVASHLFTFDTNENLSTAHKTEEIPGTEGEDRLVRNKTGARVFAFESPIRTKSQKGAATSTKRRISAASIFIPDKGSPNTVKSKLVLDDLPAATLSADRVHWTGEGVSKTDNNVSKITAGRTGSNELLHENHHSNKKLSSKHHHKGSKASPEGDAEHVQSTARFGVSAKSESNKESSLLGRRASRASTARSSHSHKSTMPPALPDMAHRDNHAITEPGFPRVNQPAPSERYLYPMAICLAIALVLFLGFLFWPSSKHPTRDEDSALGRHSVSCSSASCVQNAVYLSNLLSWRDVNPCNDFYAFVCRRWKSRFATPLKDTSVSTDDDYAAFLEDVLYISIRNDSGSSKILRPLRYLHDKCMNVKLIEDGGWNAFLELMSDLSLDGFPLTPPVRDSLSVWSTAANILRMSGSAALLSVGVASHAASPKTNIVSVGPPELLTTAANVDANEAIRLYTAAVFAAIKALKKDYVPPVEILAIVKFASDFEKLGQSRMNTDASKIDILDSRSDMFEFLTAVFRGREKSIFTGARSYIAIHLPEFVSDVTDMVANTEPHTVMNYLGVRLMIQIAPFIPEAGLTNFYTTMVFGKHQMDLPRWQLCVRATEKALYPLVHRVLFHDTRLKASMPSIVEVVNKAIVAFIAEVDASSLLDDSSKAAIHRILSKVAVNIVSPSWINDTASIANYIDGLPALKATRRGLETYLAFFQHTFFDTLSRGTRTRWSRSIFSATCWYESYPRTIYVPLVAFNVTQAFQGSDDDYVQLSRLAPRLSRCLLDMLMEESNSTNGTVRWLTETSQSRLADAEKCLRGRANSEGLRRLRDVLAARVALRLFRKSDAAKQDLVTSLMNGRVMTSTQVFFVYLMLQSCEAVDGPEHSWPAGVDDWSIALRDSGDFSKAFNCTTGSPMSTKQGCVG</sequence>
<evidence type="ECO:0000313" key="6">
    <source>
        <dbReference type="Proteomes" id="UP000821866"/>
    </source>
</evidence>
<evidence type="ECO:0000313" key="5">
    <source>
        <dbReference type="EMBL" id="KAH8040407.1"/>
    </source>
</evidence>
<dbReference type="InterPro" id="IPR024079">
    <property type="entry name" value="MetalloPept_cat_dom_sf"/>
</dbReference>
<feature type="compositionally biased region" description="Low complexity" evidence="2">
    <location>
        <begin position="342"/>
        <end position="357"/>
    </location>
</feature>
<dbReference type="PANTHER" id="PTHR11733:SF241">
    <property type="entry name" value="GH26575P-RELATED"/>
    <property type="match status" value="1"/>
</dbReference>
<dbReference type="Gene3D" id="1.10.1380.10">
    <property type="entry name" value="Neutral endopeptidase , domain2"/>
    <property type="match status" value="1"/>
</dbReference>
<feature type="compositionally biased region" description="Basic and acidic residues" evidence="2">
    <location>
        <begin position="16"/>
        <end position="25"/>
    </location>
</feature>
<feature type="compositionally biased region" description="Low complexity" evidence="2">
    <location>
        <begin position="89"/>
        <end position="122"/>
    </location>
</feature>
<dbReference type="InterPro" id="IPR000718">
    <property type="entry name" value="Peptidase_M13"/>
</dbReference>
<feature type="compositionally biased region" description="Polar residues" evidence="2">
    <location>
        <begin position="275"/>
        <end position="291"/>
    </location>
</feature>
<reference evidence="5" key="2">
    <citation type="submission" date="2021-09" db="EMBL/GenBank/DDBJ databases">
        <authorList>
            <person name="Jia N."/>
            <person name="Wang J."/>
            <person name="Shi W."/>
            <person name="Du L."/>
            <person name="Sun Y."/>
            <person name="Zhan W."/>
            <person name="Jiang J."/>
            <person name="Wang Q."/>
            <person name="Zhang B."/>
            <person name="Ji P."/>
            <person name="Sakyi L.B."/>
            <person name="Cui X."/>
            <person name="Yuan T."/>
            <person name="Jiang B."/>
            <person name="Yang W."/>
            <person name="Lam T.T.-Y."/>
            <person name="Chang Q."/>
            <person name="Ding S."/>
            <person name="Wang X."/>
            <person name="Zhu J."/>
            <person name="Ruan X."/>
            <person name="Zhao L."/>
            <person name="Wei J."/>
            <person name="Que T."/>
            <person name="Du C."/>
            <person name="Cheng J."/>
            <person name="Dai P."/>
            <person name="Han X."/>
            <person name="Huang E."/>
            <person name="Gao Y."/>
            <person name="Liu J."/>
            <person name="Shao H."/>
            <person name="Ye R."/>
            <person name="Li L."/>
            <person name="Wei W."/>
            <person name="Wang X."/>
            <person name="Wang C."/>
            <person name="Huo Q."/>
            <person name="Li W."/>
            <person name="Guo W."/>
            <person name="Chen H."/>
            <person name="Chen S."/>
            <person name="Zhou L."/>
            <person name="Zhou L."/>
            <person name="Ni X."/>
            <person name="Tian J."/>
            <person name="Zhou Y."/>
            <person name="Sheng Y."/>
            <person name="Liu T."/>
            <person name="Pan Y."/>
            <person name="Xia L."/>
            <person name="Li J."/>
            <person name="Zhao F."/>
            <person name="Cao W."/>
        </authorList>
    </citation>
    <scope>NUCLEOTIDE SEQUENCE</scope>
    <source>
        <strain evidence="5">Rmic-2018</strain>
        <tissue evidence="5">Larvae</tissue>
    </source>
</reference>
<evidence type="ECO:0000256" key="3">
    <source>
        <dbReference type="SAM" id="Phobius"/>
    </source>
</evidence>
<dbReference type="InterPro" id="IPR008753">
    <property type="entry name" value="Peptidase_M13_N"/>
</dbReference>
<dbReference type="PROSITE" id="PS51885">
    <property type="entry name" value="NEPRILYSIN"/>
    <property type="match status" value="1"/>
</dbReference>
<feature type="transmembrane region" description="Helical" evidence="3">
    <location>
        <begin position="397"/>
        <end position="418"/>
    </location>
</feature>
<keyword evidence="3" id="KW-0812">Transmembrane</keyword>
<dbReference type="VEuPathDB" id="VectorBase:LOC119165680"/>
<evidence type="ECO:0000259" key="4">
    <source>
        <dbReference type="Pfam" id="PF05649"/>
    </source>
</evidence>
<gene>
    <name evidence="5" type="ORF">HPB51_010187</name>
</gene>
<dbReference type="Pfam" id="PF05649">
    <property type="entry name" value="Peptidase_M13_N"/>
    <property type="match status" value="1"/>
</dbReference>
<accession>A0A9J6F1L7</accession>
<comment type="caution">
    <text evidence="5">The sequence shown here is derived from an EMBL/GenBank/DDBJ whole genome shotgun (WGS) entry which is preliminary data.</text>
</comment>
<dbReference type="GO" id="GO:0004222">
    <property type="term" value="F:metalloendopeptidase activity"/>
    <property type="evidence" value="ECO:0007669"/>
    <property type="project" value="InterPro"/>
</dbReference>
<dbReference type="PANTHER" id="PTHR11733">
    <property type="entry name" value="ZINC METALLOPROTEASE FAMILY M13 NEPRILYSIN-RELATED"/>
    <property type="match status" value="1"/>
</dbReference>
<dbReference type="AlphaFoldDB" id="A0A9J6F1L7"/>
<dbReference type="GO" id="GO:0016485">
    <property type="term" value="P:protein processing"/>
    <property type="evidence" value="ECO:0007669"/>
    <property type="project" value="TreeGrafter"/>
</dbReference>
<reference evidence="5" key="1">
    <citation type="journal article" date="2020" name="Cell">
        <title>Large-Scale Comparative Analyses of Tick Genomes Elucidate Their Genetic Diversity and Vector Capacities.</title>
        <authorList>
            <consortium name="Tick Genome and Microbiome Consortium (TIGMIC)"/>
            <person name="Jia N."/>
            <person name="Wang J."/>
            <person name="Shi W."/>
            <person name="Du L."/>
            <person name="Sun Y."/>
            <person name="Zhan W."/>
            <person name="Jiang J.F."/>
            <person name="Wang Q."/>
            <person name="Zhang B."/>
            <person name="Ji P."/>
            <person name="Bell-Sakyi L."/>
            <person name="Cui X.M."/>
            <person name="Yuan T.T."/>
            <person name="Jiang B.G."/>
            <person name="Yang W.F."/>
            <person name="Lam T.T."/>
            <person name="Chang Q.C."/>
            <person name="Ding S.J."/>
            <person name="Wang X.J."/>
            <person name="Zhu J.G."/>
            <person name="Ruan X.D."/>
            <person name="Zhao L."/>
            <person name="Wei J.T."/>
            <person name="Ye R.Z."/>
            <person name="Que T.C."/>
            <person name="Du C.H."/>
            <person name="Zhou Y.H."/>
            <person name="Cheng J.X."/>
            <person name="Dai P.F."/>
            <person name="Guo W.B."/>
            <person name="Han X.H."/>
            <person name="Huang E.J."/>
            <person name="Li L.F."/>
            <person name="Wei W."/>
            <person name="Gao Y.C."/>
            <person name="Liu J.Z."/>
            <person name="Shao H.Z."/>
            <person name="Wang X."/>
            <person name="Wang C.C."/>
            <person name="Yang T.C."/>
            <person name="Huo Q.B."/>
            <person name="Li W."/>
            <person name="Chen H.Y."/>
            <person name="Chen S.E."/>
            <person name="Zhou L.G."/>
            <person name="Ni X.B."/>
            <person name="Tian J.H."/>
            <person name="Sheng Y."/>
            <person name="Liu T."/>
            <person name="Pan Y.S."/>
            <person name="Xia L.Y."/>
            <person name="Li J."/>
            <person name="Zhao F."/>
            <person name="Cao W.C."/>
        </authorList>
    </citation>
    <scope>NUCLEOTIDE SEQUENCE</scope>
    <source>
        <strain evidence="5">Rmic-2018</strain>
    </source>
</reference>
<dbReference type="SUPFAM" id="SSF55486">
    <property type="entry name" value="Metalloproteases ('zincins'), catalytic domain"/>
    <property type="match status" value="1"/>
</dbReference>
<evidence type="ECO:0000256" key="2">
    <source>
        <dbReference type="SAM" id="MobiDB-lite"/>
    </source>
</evidence>
<dbReference type="Proteomes" id="UP000821866">
    <property type="component" value="Chromosome 1"/>
</dbReference>
<keyword evidence="3" id="KW-0472">Membrane</keyword>
<feature type="region of interest" description="Disordered" evidence="2">
    <location>
        <begin position="146"/>
        <end position="165"/>
    </location>
</feature>
<organism evidence="5 6">
    <name type="scientific">Rhipicephalus microplus</name>
    <name type="common">Cattle tick</name>
    <name type="synonym">Boophilus microplus</name>
    <dbReference type="NCBI Taxonomy" id="6941"/>
    <lineage>
        <taxon>Eukaryota</taxon>
        <taxon>Metazoa</taxon>
        <taxon>Ecdysozoa</taxon>
        <taxon>Arthropoda</taxon>
        <taxon>Chelicerata</taxon>
        <taxon>Arachnida</taxon>
        <taxon>Acari</taxon>
        <taxon>Parasitiformes</taxon>
        <taxon>Ixodida</taxon>
        <taxon>Ixodoidea</taxon>
        <taxon>Ixodidae</taxon>
        <taxon>Rhipicephalinae</taxon>
        <taxon>Rhipicephalus</taxon>
        <taxon>Boophilus</taxon>
    </lineage>
</organism>
<feature type="compositionally biased region" description="Polar residues" evidence="2">
    <location>
        <begin position="66"/>
        <end position="82"/>
    </location>
</feature>
<protein>
    <recommendedName>
        <fullName evidence="4">Peptidase M13 N-terminal domain-containing protein</fullName>
    </recommendedName>
</protein>
<keyword evidence="3" id="KW-1133">Transmembrane helix</keyword>
<keyword evidence="6" id="KW-1185">Reference proteome</keyword>
<feature type="region of interest" description="Disordered" evidence="2">
    <location>
        <begin position="271"/>
        <end position="387"/>
    </location>
</feature>